<dbReference type="PROSITE" id="PS51192">
    <property type="entry name" value="HELICASE_ATP_BIND_1"/>
    <property type="match status" value="1"/>
</dbReference>
<keyword evidence="1" id="KW-0547">Nucleotide-binding</keyword>
<dbReference type="PANTHER" id="PTHR47959:SF13">
    <property type="entry name" value="ATP-DEPENDENT RNA HELICASE RHLE"/>
    <property type="match status" value="1"/>
</dbReference>
<dbReference type="SUPFAM" id="SSF52540">
    <property type="entry name" value="P-loop containing nucleoside triphosphate hydrolases"/>
    <property type="match status" value="1"/>
</dbReference>
<dbReference type="AlphaFoldDB" id="A0A2U2MUZ2"/>
<keyword evidence="10" id="KW-1185">Reference proteome</keyword>
<feature type="region of interest" description="Disordered" evidence="6">
    <location>
        <begin position="598"/>
        <end position="651"/>
    </location>
</feature>
<dbReference type="Gene3D" id="3.40.50.300">
    <property type="entry name" value="P-loop containing nucleotide triphosphate hydrolases"/>
    <property type="match status" value="2"/>
</dbReference>
<evidence type="ECO:0008006" key="11">
    <source>
        <dbReference type="Google" id="ProtNLM"/>
    </source>
</evidence>
<feature type="domain" description="Helicase C-terminal" evidence="8">
    <location>
        <begin position="290"/>
        <end position="457"/>
    </location>
</feature>
<feature type="compositionally biased region" description="Basic and acidic residues" evidence="6">
    <location>
        <begin position="642"/>
        <end position="651"/>
    </location>
</feature>
<dbReference type="GO" id="GO:0016787">
    <property type="term" value="F:hydrolase activity"/>
    <property type="evidence" value="ECO:0007669"/>
    <property type="project" value="UniProtKB-KW"/>
</dbReference>
<dbReference type="InterPro" id="IPR014001">
    <property type="entry name" value="Helicase_ATP-bd"/>
</dbReference>
<proteinExistence type="inferred from homology"/>
<evidence type="ECO:0000256" key="1">
    <source>
        <dbReference type="ARBA" id="ARBA00022741"/>
    </source>
</evidence>
<dbReference type="InterPro" id="IPR027417">
    <property type="entry name" value="P-loop_NTPase"/>
</dbReference>
<feature type="compositionally biased region" description="Acidic residues" evidence="6">
    <location>
        <begin position="50"/>
        <end position="61"/>
    </location>
</feature>
<accession>A0A2U2MUZ2</accession>
<evidence type="ECO:0000256" key="2">
    <source>
        <dbReference type="ARBA" id="ARBA00022801"/>
    </source>
</evidence>
<dbReference type="Pfam" id="PF00271">
    <property type="entry name" value="Helicase_C"/>
    <property type="match status" value="1"/>
</dbReference>
<dbReference type="Proteomes" id="UP000245753">
    <property type="component" value="Unassembled WGS sequence"/>
</dbReference>
<keyword evidence="4" id="KW-0067">ATP-binding</keyword>
<feature type="compositionally biased region" description="Basic residues" evidence="6">
    <location>
        <begin position="622"/>
        <end position="634"/>
    </location>
</feature>
<sequence length="651" mass="73063">MNDINDLDDIDITDIIGSDEVTGDNADETSGDDTIDAADANTADDHAETSDAETSDTDENGIVETGTTDSDEPQQPTFFELGVPKSLVRALADDGKTSAFPIQADTLPDSLKGRDILGRGATGSGKTLAYSIPLVARISQRATPTRPRALILAPTRELVNQINDVVAMLADARHMKTTTIYGGVRQNRQVNDLRRGADIVVACPGRLQDLINQHRCRLDDVEVVVIDEADEMADMGFLPEVTKLLEQVPEDCQHMLFSATLDNDIDSLVKRFLHEPKVHEIDSATAQVATMTQHVFQVSAKDKPGVVEALASGTGKRIMFTRTKSFATELTARLIAAGIPTAELQGDLSQSLRERNMRAFRSGEVHVMVATDVAARGMDISGVELVVQIDPPRDPKSFLHRSGRTARAGKDGDVVTLVTSHQRRGTARMLRRAGIDCKFVRVTAESPEVVELIGEQAPKVEGWTLPTLGAGSKKGRRGGRRGDGRGRGFRGGRRDDRHGNRSFRDRRDRDGRNVERFSYTDDRRDGRGDFKHDRFDREFDRRREFDRDDYRKDRRGDFDRGSARKDRRRNDYDRGERRNRADREFDRFERGGFRRNRFEKSDRFEKPGKADRGHFDRDSSGKHHHSTKRDRFAKRGGFGGRSRSERQRSYR</sequence>
<keyword evidence="3" id="KW-0347">Helicase</keyword>
<evidence type="ECO:0000256" key="5">
    <source>
        <dbReference type="ARBA" id="ARBA00038437"/>
    </source>
</evidence>
<dbReference type="SMART" id="SM00490">
    <property type="entry name" value="HELICc"/>
    <property type="match status" value="1"/>
</dbReference>
<feature type="compositionally biased region" description="Basic and acidic residues" evidence="6">
    <location>
        <begin position="480"/>
        <end position="509"/>
    </location>
</feature>
<evidence type="ECO:0000259" key="8">
    <source>
        <dbReference type="PROSITE" id="PS51194"/>
    </source>
</evidence>
<feature type="region of interest" description="Disordered" evidence="6">
    <location>
        <begin position="554"/>
        <end position="576"/>
    </location>
</feature>
<dbReference type="PANTHER" id="PTHR47959">
    <property type="entry name" value="ATP-DEPENDENT RNA HELICASE RHLE-RELATED"/>
    <property type="match status" value="1"/>
</dbReference>
<feature type="compositionally biased region" description="Acidic residues" evidence="6">
    <location>
        <begin position="1"/>
        <end position="12"/>
    </location>
</feature>
<dbReference type="PROSITE" id="PS51194">
    <property type="entry name" value="HELICASE_CTER"/>
    <property type="match status" value="1"/>
</dbReference>
<dbReference type="InterPro" id="IPR011545">
    <property type="entry name" value="DEAD/DEAH_box_helicase_dom"/>
</dbReference>
<dbReference type="CDD" id="cd18787">
    <property type="entry name" value="SF2_C_DEAD"/>
    <property type="match status" value="1"/>
</dbReference>
<feature type="compositionally biased region" description="Acidic residues" evidence="6">
    <location>
        <begin position="21"/>
        <end position="36"/>
    </location>
</feature>
<evidence type="ECO:0000313" key="10">
    <source>
        <dbReference type="Proteomes" id="UP000245753"/>
    </source>
</evidence>
<evidence type="ECO:0000256" key="6">
    <source>
        <dbReference type="SAM" id="MobiDB-lite"/>
    </source>
</evidence>
<evidence type="ECO:0000256" key="3">
    <source>
        <dbReference type="ARBA" id="ARBA00022806"/>
    </source>
</evidence>
<name>A0A2U2MUZ2_9BIFI</name>
<keyword evidence="2" id="KW-0378">Hydrolase</keyword>
<comment type="caution">
    <text evidence="9">The sequence shown here is derived from an EMBL/GenBank/DDBJ whole genome shotgun (WGS) entry which is preliminary data.</text>
</comment>
<feature type="domain" description="Helicase ATP-binding" evidence="7">
    <location>
        <begin position="107"/>
        <end position="279"/>
    </location>
</feature>
<feature type="region of interest" description="Disordered" evidence="6">
    <location>
        <begin position="463"/>
        <end position="509"/>
    </location>
</feature>
<gene>
    <name evidence="9" type="ORF">DF200_01430</name>
</gene>
<organism evidence="9 10">
    <name type="scientific">Bifidobacterium catulorum</name>
    <dbReference type="NCBI Taxonomy" id="1630173"/>
    <lineage>
        <taxon>Bacteria</taxon>
        <taxon>Bacillati</taxon>
        <taxon>Actinomycetota</taxon>
        <taxon>Actinomycetes</taxon>
        <taxon>Bifidobacteriales</taxon>
        <taxon>Bifidobacteriaceae</taxon>
        <taxon>Bifidobacterium</taxon>
    </lineage>
</organism>
<protein>
    <recommendedName>
        <fullName evidence="11">DEAD/DEAH box helicase</fullName>
    </recommendedName>
</protein>
<dbReference type="GO" id="GO:0003676">
    <property type="term" value="F:nucleic acid binding"/>
    <property type="evidence" value="ECO:0007669"/>
    <property type="project" value="InterPro"/>
</dbReference>
<dbReference type="InterPro" id="IPR001650">
    <property type="entry name" value="Helicase_C-like"/>
</dbReference>
<dbReference type="GO" id="GO:0005524">
    <property type="term" value="F:ATP binding"/>
    <property type="evidence" value="ECO:0007669"/>
    <property type="project" value="UniProtKB-KW"/>
</dbReference>
<dbReference type="OrthoDB" id="9805696at2"/>
<feature type="region of interest" description="Disordered" evidence="6">
    <location>
        <begin position="1"/>
        <end position="76"/>
    </location>
</feature>
<dbReference type="InterPro" id="IPR050079">
    <property type="entry name" value="DEAD_box_RNA_helicase"/>
</dbReference>
<dbReference type="SMART" id="SM00487">
    <property type="entry name" value="DEXDc"/>
    <property type="match status" value="1"/>
</dbReference>
<evidence type="ECO:0000259" key="7">
    <source>
        <dbReference type="PROSITE" id="PS51192"/>
    </source>
</evidence>
<comment type="similarity">
    <text evidence="5">Belongs to the DEAD box helicase family.</text>
</comment>
<dbReference type="GO" id="GO:0005829">
    <property type="term" value="C:cytosol"/>
    <property type="evidence" value="ECO:0007669"/>
    <property type="project" value="TreeGrafter"/>
</dbReference>
<feature type="compositionally biased region" description="Basic and acidic residues" evidence="6">
    <location>
        <begin position="598"/>
        <end position="621"/>
    </location>
</feature>
<dbReference type="InterPro" id="IPR044742">
    <property type="entry name" value="DEAD/DEAH_RhlB"/>
</dbReference>
<feature type="compositionally biased region" description="Polar residues" evidence="6">
    <location>
        <begin position="65"/>
        <end position="76"/>
    </location>
</feature>
<dbReference type="CDD" id="cd00268">
    <property type="entry name" value="DEADc"/>
    <property type="match status" value="1"/>
</dbReference>
<dbReference type="Pfam" id="PF00270">
    <property type="entry name" value="DEAD"/>
    <property type="match status" value="1"/>
</dbReference>
<dbReference type="EMBL" id="QFFN01000002">
    <property type="protein sequence ID" value="PWG60656.1"/>
    <property type="molecule type" value="Genomic_DNA"/>
</dbReference>
<evidence type="ECO:0000256" key="4">
    <source>
        <dbReference type="ARBA" id="ARBA00022840"/>
    </source>
</evidence>
<reference evidence="9 10" key="1">
    <citation type="journal article" date="2018" name="Int. J. Syst. Evol. Microbiol.">
        <title>Bifidobacterium catulorum sp. nov., a novel taxon from the faeces of the baby common marmoset (Callithrix jacchus).</title>
        <authorList>
            <person name="Modesto M."/>
            <person name="Michelini S."/>
            <person name="Oki K."/>
            <person name="Biavati B."/>
            <person name="Watanabe K."/>
            <person name="Mattarelli P."/>
        </authorList>
    </citation>
    <scope>NUCLEOTIDE SEQUENCE [LARGE SCALE GENOMIC DNA]</scope>
    <source>
        <strain evidence="9 10">MRM 8.19</strain>
    </source>
</reference>
<dbReference type="GO" id="GO:0003724">
    <property type="term" value="F:RNA helicase activity"/>
    <property type="evidence" value="ECO:0007669"/>
    <property type="project" value="TreeGrafter"/>
</dbReference>
<evidence type="ECO:0000313" key="9">
    <source>
        <dbReference type="EMBL" id="PWG60656.1"/>
    </source>
</evidence>